<keyword evidence="6" id="KW-1185">Reference proteome</keyword>
<feature type="non-terminal residue" evidence="5">
    <location>
        <position position="1"/>
    </location>
</feature>
<dbReference type="PANTHER" id="PTHR43105:SF13">
    <property type="entry name" value="NADH-UBIQUINONE OXIDOREDUCTASE 75 KDA SUBUNIT, MITOCHONDRIAL"/>
    <property type="match status" value="1"/>
</dbReference>
<dbReference type="SUPFAM" id="SSF53706">
    <property type="entry name" value="Formate dehydrogenase/DMSO reductase, domains 1-3"/>
    <property type="match status" value="1"/>
</dbReference>
<sequence>LSLHCHNSLYFYVGHHGDVGAPLADIILPGAAYTEKSATYVNTEGRAQQTKVAVTPPGMAREDWRIIRAISELAGVTLPYDSLDEVRHRLAEVSPNLVRYDKIEEANYFKQANELSKAVNQAVLAEPLVPPQLTVKDFYMTGGSSLLWAESSK</sequence>
<gene>
    <name evidence="5" type="primary">NDUFS1</name>
    <name evidence="5" type="ORF">GOODEAATRI_033162</name>
</gene>
<evidence type="ECO:0000313" key="5">
    <source>
        <dbReference type="EMBL" id="MEQ2176925.1"/>
    </source>
</evidence>
<dbReference type="PANTHER" id="PTHR43105">
    <property type="entry name" value="RESPIRATORY NITRATE REDUCTASE"/>
    <property type="match status" value="1"/>
</dbReference>
<dbReference type="Gene3D" id="3.40.50.740">
    <property type="match status" value="1"/>
</dbReference>
<evidence type="ECO:0000259" key="3">
    <source>
        <dbReference type="Pfam" id="PF00384"/>
    </source>
</evidence>
<dbReference type="Proteomes" id="UP001476798">
    <property type="component" value="Unassembled WGS sequence"/>
</dbReference>
<dbReference type="InterPro" id="IPR015405">
    <property type="entry name" value="NDUFS1-like_C"/>
</dbReference>
<evidence type="ECO:0000256" key="1">
    <source>
        <dbReference type="ARBA" id="ARBA00001966"/>
    </source>
</evidence>
<dbReference type="InterPro" id="IPR006656">
    <property type="entry name" value="Mopterin_OxRdtase"/>
</dbReference>
<feature type="domain" description="Molybdopterin oxidoreductase" evidence="3">
    <location>
        <begin position="11"/>
        <end position="72"/>
    </location>
</feature>
<proteinExistence type="predicted"/>
<comment type="cofactor">
    <cofactor evidence="1">
        <name>[4Fe-4S] cluster</name>
        <dbReference type="ChEBI" id="CHEBI:49883"/>
    </cofactor>
</comment>
<organism evidence="5 6">
    <name type="scientific">Goodea atripinnis</name>
    <dbReference type="NCBI Taxonomy" id="208336"/>
    <lineage>
        <taxon>Eukaryota</taxon>
        <taxon>Metazoa</taxon>
        <taxon>Chordata</taxon>
        <taxon>Craniata</taxon>
        <taxon>Vertebrata</taxon>
        <taxon>Euteleostomi</taxon>
        <taxon>Actinopterygii</taxon>
        <taxon>Neopterygii</taxon>
        <taxon>Teleostei</taxon>
        <taxon>Neoteleostei</taxon>
        <taxon>Acanthomorphata</taxon>
        <taxon>Ovalentaria</taxon>
        <taxon>Atherinomorphae</taxon>
        <taxon>Cyprinodontiformes</taxon>
        <taxon>Goodeidae</taxon>
        <taxon>Goodea</taxon>
    </lineage>
</organism>
<comment type="cofactor">
    <cofactor evidence="2">
        <name>[2Fe-2S] cluster</name>
        <dbReference type="ChEBI" id="CHEBI:190135"/>
    </cofactor>
</comment>
<comment type="caution">
    <text evidence="5">The sequence shown here is derived from an EMBL/GenBank/DDBJ whole genome shotgun (WGS) entry which is preliminary data.</text>
</comment>
<name>A0ABV0P031_9TELE</name>
<dbReference type="Pfam" id="PF00384">
    <property type="entry name" value="Molybdopterin"/>
    <property type="match status" value="1"/>
</dbReference>
<dbReference type="EMBL" id="JAHRIO010056628">
    <property type="protein sequence ID" value="MEQ2176925.1"/>
    <property type="molecule type" value="Genomic_DNA"/>
</dbReference>
<feature type="domain" description="NADH-ubiquinone oxidoreductase 75 kDa subunit mitochondrial-like" evidence="4">
    <location>
        <begin position="103"/>
        <end position="141"/>
    </location>
</feature>
<protein>
    <submittedName>
        <fullName evidence="5">NADH dehydrogenase Fe-S protein subunit 1 ndufs1</fullName>
    </submittedName>
</protein>
<evidence type="ECO:0000256" key="2">
    <source>
        <dbReference type="ARBA" id="ARBA00034078"/>
    </source>
</evidence>
<accession>A0ABV0P031</accession>
<dbReference type="Pfam" id="PF09326">
    <property type="entry name" value="NADH_dhqG_C"/>
    <property type="match status" value="1"/>
</dbReference>
<dbReference type="InterPro" id="IPR050123">
    <property type="entry name" value="Prok_molybdopt-oxidoreductase"/>
</dbReference>
<evidence type="ECO:0000313" key="6">
    <source>
        <dbReference type="Proteomes" id="UP001476798"/>
    </source>
</evidence>
<reference evidence="5 6" key="1">
    <citation type="submission" date="2021-06" db="EMBL/GenBank/DDBJ databases">
        <authorList>
            <person name="Palmer J.M."/>
        </authorList>
    </citation>
    <scope>NUCLEOTIDE SEQUENCE [LARGE SCALE GENOMIC DNA]</scope>
    <source>
        <strain evidence="5 6">GA_2019</strain>
        <tissue evidence="5">Muscle</tissue>
    </source>
</reference>
<evidence type="ECO:0000259" key="4">
    <source>
        <dbReference type="Pfam" id="PF09326"/>
    </source>
</evidence>